<dbReference type="InterPro" id="IPR007627">
    <property type="entry name" value="RNA_pol_sigma70_r2"/>
</dbReference>
<dbReference type="InterPro" id="IPR013324">
    <property type="entry name" value="RNA_pol_sigma_r3/r4-like"/>
</dbReference>
<dbReference type="InterPro" id="IPR036388">
    <property type="entry name" value="WH-like_DNA-bd_sf"/>
</dbReference>
<keyword evidence="4" id="KW-0238">DNA-binding</keyword>
<dbReference type="InterPro" id="IPR039425">
    <property type="entry name" value="RNA_pol_sigma-70-like"/>
</dbReference>
<feature type="domain" description="RNA polymerase sigma factor 70 region 4 type 2" evidence="7">
    <location>
        <begin position="105"/>
        <end position="157"/>
    </location>
</feature>
<feature type="domain" description="RNA polymerase sigma-70 region 2" evidence="6">
    <location>
        <begin position="25"/>
        <end position="77"/>
    </location>
</feature>
<reference evidence="8 9" key="1">
    <citation type="submission" date="2016-10" db="EMBL/GenBank/DDBJ databases">
        <authorList>
            <person name="de Groot N.N."/>
        </authorList>
    </citation>
    <scope>NUCLEOTIDE SEQUENCE [LARGE SCALE GENOMIC DNA]</scope>
    <source>
        <strain evidence="8 9">CGMCC 1.11147</strain>
    </source>
</reference>
<evidence type="ECO:0000313" key="9">
    <source>
        <dbReference type="Proteomes" id="UP000199004"/>
    </source>
</evidence>
<dbReference type="InterPro" id="IPR014325">
    <property type="entry name" value="RNA_pol_sigma-E_actinobac"/>
</dbReference>
<dbReference type="InterPro" id="IPR014284">
    <property type="entry name" value="RNA_pol_sigma-70_dom"/>
</dbReference>
<dbReference type="AlphaFoldDB" id="A0A1G9Z7L9"/>
<dbReference type="SUPFAM" id="SSF88946">
    <property type="entry name" value="Sigma2 domain of RNA polymerase sigma factors"/>
    <property type="match status" value="1"/>
</dbReference>
<evidence type="ECO:0000256" key="3">
    <source>
        <dbReference type="ARBA" id="ARBA00023082"/>
    </source>
</evidence>
<keyword evidence="9" id="KW-1185">Reference proteome</keyword>
<name>A0A1G9Z7L9_9ACTN</name>
<dbReference type="CDD" id="cd06171">
    <property type="entry name" value="Sigma70_r4"/>
    <property type="match status" value="1"/>
</dbReference>
<evidence type="ECO:0000313" key="8">
    <source>
        <dbReference type="EMBL" id="SDN17392.1"/>
    </source>
</evidence>
<keyword evidence="5" id="KW-0804">Transcription</keyword>
<dbReference type="Gene3D" id="1.10.1740.10">
    <property type="match status" value="1"/>
</dbReference>
<dbReference type="SUPFAM" id="SSF88659">
    <property type="entry name" value="Sigma3 and sigma4 domains of RNA polymerase sigma factors"/>
    <property type="match status" value="1"/>
</dbReference>
<dbReference type="PANTHER" id="PTHR43133">
    <property type="entry name" value="RNA POLYMERASE ECF-TYPE SIGMA FACTO"/>
    <property type="match status" value="1"/>
</dbReference>
<evidence type="ECO:0000256" key="5">
    <source>
        <dbReference type="ARBA" id="ARBA00023163"/>
    </source>
</evidence>
<dbReference type="EMBL" id="FNIC01000002">
    <property type="protein sequence ID" value="SDN17392.1"/>
    <property type="molecule type" value="Genomic_DNA"/>
</dbReference>
<dbReference type="GO" id="GO:0006352">
    <property type="term" value="P:DNA-templated transcription initiation"/>
    <property type="evidence" value="ECO:0007669"/>
    <property type="project" value="InterPro"/>
</dbReference>
<evidence type="ECO:0000256" key="4">
    <source>
        <dbReference type="ARBA" id="ARBA00023125"/>
    </source>
</evidence>
<comment type="similarity">
    <text evidence="1">Belongs to the sigma-70 factor family. ECF subfamily.</text>
</comment>
<evidence type="ECO:0000256" key="1">
    <source>
        <dbReference type="ARBA" id="ARBA00010641"/>
    </source>
</evidence>
<keyword evidence="2" id="KW-0805">Transcription regulation</keyword>
<dbReference type="Proteomes" id="UP000199004">
    <property type="component" value="Unassembled WGS sequence"/>
</dbReference>
<evidence type="ECO:0000256" key="2">
    <source>
        <dbReference type="ARBA" id="ARBA00023015"/>
    </source>
</evidence>
<gene>
    <name evidence="8" type="ORF">SAMN05192576_1641</name>
</gene>
<dbReference type="GO" id="GO:0003677">
    <property type="term" value="F:DNA binding"/>
    <property type="evidence" value="ECO:0007669"/>
    <property type="project" value="UniProtKB-KW"/>
</dbReference>
<evidence type="ECO:0000259" key="7">
    <source>
        <dbReference type="Pfam" id="PF08281"/>
    </source>
</evidence>
<dbReference type="InterPro" id="IPR013249">
    <property type="entry name" value="RNA_pol_sigma70_r4_t2"/>
</dbReference>
<dbReference type="Pfam" id="PF08281">
    <property type="entry name" value="Sigma70_r4_2"/>
    <property type="match status" value="1"/>
</dbReference>
<accession>A0A1G9Z7L9</accession>
<dbReference type="STRING" id="1005944.SAMN05192576_1641"/>
<dbReference type="RefSeq" id="WP_091023591.1">
    <property type="nucleotide sequence ID" value="NZ_BKAE01000007.1"/>
</dbReference>
<evidence type="ECO:0000259" key="6">
    <source>
        <dbReference type="Pfam" id="PF04542"/>
    </source>
</evidence>
<dbReference type="NCBIfam" id="TIGR02937">
    <property type="entry name" value="sigma70-ECF"/>
    <property type="match status" value="1"/>
</dbReference>
<protein>
    <submittedName>
        <fullName evidence="8">RNA polymerase sigma-70 factor, sigma-E family</fullName>
    </submittedName>
</protein>
<sequence length="176" mass="19600">MDHDAEFAAYAEESWGALVRSAVFLGCRLPEAEDLAQTTLTRCYAAWDRVRAADNRDAYVYRMLVNSLRDSRRRRWWGEHATDQVPEAPLRGVRRDPTADVDTADAIHRAMAGLSKVNREVVVLRYFAQLTEQQTAEALGVPAGTVKSRLSRALAQLASDSHLAGFTEGLNSRRGP</sequence>
<dbReference type="GO" id="GO:0016987">
    <property type="term" value="F:sigma factor activity"/>
    <property type="evidence" value="ECO:0007669"/>
    <property type="project" value="UniProtKB-KW"/>
</dbReference>
<dbReference type="Pfam" id="PF04542">
    <property type="entry name" value="Sigma70_r2"/>
    <property type="match status" value="1"/>
</dbReference>
<dbReference type="NCBIfam" id="TIGR02983">
    <property type="entry name" value="SigE-fam_strep"/>
    <property type="match status" value="1"/>
</dbReference>
<proteinExistence type="inferred from homology"/>
<dbReference type="InterPro" id="IPR013325">
    <property type="entry name" value="RNA_pol_sigma_r2"/>
</dbReference>
<keyword evidence="3" id="KW-0731">Sigma factor</keyword>
<dbReference type="OrthoDB" id="2046835at2"/>
<dbReference type="Gene3D" id="1.10.10.10">
    <property type="entry name" value="Winged helix-like DNA-binding domain superfamily/Winged helix DNA-binding domain"/>
    <property type="match status" value="1"/>
</dbReference>
<organism evidence="8 9">
    <name type="scientific">Nocardioides szechwanensis</name>
    <dbReference type="NCBI Taxonomy" id="1005944"/>
    <lineage>
        <taxon>Bacteria</taxon>
        <taxon>Bacillati</taxon>
        <taxon>Actinomycetota</taxon>
        <taxon>Actinomycetes</taxon>
        <taxon>Propionibacteriales</taxon>
        <taxon>Nocardioidaceae</taxon>
        <taxon>Nocardioides</taxon>
    </lineage>
</organism>
<dbReference type="PANTHER" id="PTHR43133:SF50">
    <property type="entry name" value="ECF RNA POLYMERASE SIGMA FACTOR SIGM"/>
    <property type="match status" value="1"/>
</dbReference>